<comment type="caution">
    <text evidence="1">The sequence shown here is derived from an EMBL/GenBank/DDBJ whole genome shotgun (WGS) entry which is preliminary data.</text>
</comment>
<evidence type="ECO:0000313" key="1">
    <source>
        <dbReference type="EMBL" id="GAA4104491.1"/>
    </source>
</evidence>
<reference evidence="2" key="1">
    <citation type="journal article" date="2019" name="Int. J. Syst. Evol. Microbiol.">
        <title>The Global Catalogue of Microorganisms (GCM) 10K type strain sequencing project: providing services to taxonomists for standard genome sequencing and annotation.</title>
        <authorList>
            <consortium name="The Broad Institute Genomics Platform"/>
            <consortium name="The Broad Institute Genome Sequencing Center for Infectious Disease"/>
            <person name="Wu L."/>
            <person name="Ma J."/>
        </authorList>
    </citation>
    <scope>NUCLEOTIDE SEQUENCE [LARGE SCALE GENOMIC DNA]</scope>
    <source>
        <strain evidence="2">JCM 17085</strain>
    </source>
</reference>
<evidence type="ECO:0000313" key="2">
    <source>
        <dbReference type="Proteomes" id="UP001500841"/>
    </source>
</evidence>
<gene>
    <name evidence="1" type="ORF">GCM10022392_32590</name>
</gene>
<evidence type="ECO:0008006" key="3">
    <source>
        <dbReference type="Google" id="ProtNLM"/>
    </source>
</evidence>
<sequence>MKKILSMLTMPLLFIGLNSSSCKHEVDPIRIKIKNNSNSAVYYALSYSYPDTALNRIEVIPHNKGNTSSKINANDSDLITTGILGISPITQMFIFDANTIEHTPWDSIVKHNMVLKRYQLTESDVRKANWTITYP</sequence>
<keyword evidence="2" id="KW-1185">Reference proteome</keyword>
<dbReference type="Proteomes" id="UP001500841">
    <property type="component" value="Unassembled WGS sequence"/>
</dbReference>
<organism evidence="1 2">
    <name type="scientific">Mucilaginibacter panaciglaebae</name>
    <dbReference type="NCBI Taxonomy" id="502331"/>
    <lineage>
        <taxon>Bacteria</taxon>
        <taxon>Pseudomonadati</taxon>
        <taxon>Bacteroidota</taxon>
        <taxon>Sphingobacteriia</taxon>
        <taxon>Sphingobacteriales</taxon>
        <taxon>Sphingobacteriaceae</taxon>
        <taxon>Mucilaginibacter</taxon>
    </lineage>
</organism>
<accession>A0ABP7X4J2</accession>
<protein>
    <recommendedName>
        <fullName evidence="3">Lipoprotein</fullName>
    </recommendedName>
</protein>
<name>A0ABP7X4J2_9SPHI</name>
<dbReference type="RefSeq" id="WP_345107019.1">
    <property type="nucleotide sequence ID" value="NZ_BAABCV010000014.1"/>
</dbReference>
<dbReference type="EMBL" id="BAABCV010000014">
    <property type="protein sequence ID" value="GAA4104491.1"/>
    <property type="molecule type" value="Genomic_DNA"/>
</dbReference>
<proteinExistence type="predicted"/>